<evidence type="ECO:0000313" key="2">
    <source>
        <dbReference type="Proteomes" id="UP000762676"/>
    </source>
</evidence>
<organism evidence="1 2">
    <name type="scientific">Elysia marginata</name>
    <dbReference type="NCBI Taxonomy" id="1093978"/>
    <lineage>
        <taxon>Eukaryota</taxon>
        <taxon>Metazoa</taxon>
        <taxon>Spiralia</taxon>
        <taxon>Lophotrochozoa</taxon>
        <taxon>Mollusca</taxon>
        <taxon>Gastropoda</taxon>
        <taxon>Heterobranchia</taxon>
        <taxon>Euthyneura</taxon>
        <taxon>Panpulmonata</taxon>
        <taxon>Sacoglossa</taxon>
        <taxon>Placobranchoidea</taxon>
        <taxon>Plakobranchidae</taxon>
        <taxon>Elysia</taxon>
    </lineage>
</organism>
<keyword evidence="2" id="KW-1185">Reference proteome</keyword>
<reference evidence="1 2" key="1">
    <citation type="journal article" date="2021" name="Elife">
        <title>Chloroplast acquisition without the gene transfer in kleptoplastic sea slugs, Plakobranchus ocellatus.</title>
        <authorList>
            <person name="Maeda T."/>
            <person name="Takahashi S."/>
            <person name="Yoshida T."/>
            <person name="Shimamura S."/>
            <person name="Takaki Y."/>
            <person name="Nagai Y."/>
            <person name="Toyoda A."/>
            <person name="Suzuki Y."/>
            <person name="Arimoto A."/>
            <person name="Ishii H."/>
            <person name="Satoh N."/>
            <person name="Nishiyama T."/>
            <person name="Hasebe M."/>
            <person name="Maruyama T."/>
            <person name="Minagawa J."/>
            <person name="Obokata J."/>
            <person name="Shigenobu S."/>
        </authorList>
    </citation>
    <scope>NUCLEOTIDE SEQUENCE [LARGE SCALE GENOMIC DNA]</scope>
</reference>
<sequence length="120" mass="13115">MSAVFTDLAKQGCDVEGVCARFSSSDWLKTEARCCKPCSQNRSPKSLQLKYSPTRLVDGAITLAHIESAGDSGPGFLKVNIFATALMTREVVRQCRKRRNGCVFMRKGKTRCGFGCCTAP</sequence>
<dbReference type="AlphaFoldDB" id="A0AAV4GSX5"/>
<evidence type="ECO:0000313" key="1">
    <source>
        <dbReference type="EMBL" id="GFR88633.1"/>
    </source>
</evidence>
<protein>
    <submittedName>
        <fullName evidence="1">Uncharacterized protein</fullName>
    </submittedName>
</protein>
<gene>
    <name evidence="1" type="ORF">ElyMa_006104500</name>
</gene>
<comment type="caution">
    <text evidence="1">The sequence shown here is derived from an EMBL/GenBank/DDBJ whole genome shotgun (WGS) entry which is preliminary data.</text>
</comment>
<dbReference type="EMBL" id="BMAT01012249">
    <property type="protein sequence ID" value="GFR88633.1"/>
    <property type="molecule type" value="Genomic_DNA"/>
</dbReference>
<proteinExistence type="predicted"/>
<accession>A0AAV4GSX5</accession>
<name>A0AAV4GSX5_9GAST</name>
<dbReference type="Proteomes" id="UP000762676">
    <property type="component" value="Unassembled WGS sequence"/>
</dbReference>